<protein>
    <submittedName>
        <fullName evidence="1">Uncharacterized protein</fullName>
    </submittedName>
</protein>
<proteinExistence type="predicted"/>
<accession>A0ABU4SYL5</accession>
<organism evidence="1 2">
    <name type="scientific">Lentzea miocenica</name>
    <dbReference type="NCBI Taxonomy" id="3095431"/>
    <lineage>
        <taxon>Bacteria</taxon>
        <taxon>Bacillati</taxon>
        <taxon>Actinomycetota</taxon>
        <taxon>Actinomycetes</taxon>
        <taxon>Pseudonocardiales</taxon>
        <taxon>Pseudonocardiaceae</taxon>
        <taxon>Lentzea</taxon>
    </lineage>
</organism>
<reference evidence="1 2" key="1">
    <citation type="submission" date="2023-11" db="EMBL/GenBank/DDBJ databases">
        <title>Lentzea sokolovensis, sp. nov., Lentzea kristufkii, sp. nov., and Lentzea miocenensis, sp. nov., rare actinobacteria from Sokolov Coal Basin, Miocene lacustrine sediment, Czech Republic.</title>
        <authorList>
            <person name="Lara A."/>
            <person name="Kotroba L."/>
            <person name="Nouioui I."/>
            <person name="Neumann-Schaal M."/>
            <person name="Mast Y."/>
            <person name="Chronakova A."/>
        </authorList>
    </citation>
    <scope>NUCLEOTIDE SEQUENCE [LARGE SCALE GENOMIC DNA]</scope>
    <source>
        <strain evidence="1 2">BCCO 10_0856</strain>
    </source>
</reference>
<dbReference type="RefSeq" id="WP_319966067.1">
    <property type="nucleotide sequence ID" value="NZ_JAXAVW010000008.1"/>
</dbReference>
<name>A0ABU4SYL5_9PSEU</name>
<gene>
    <name evidence="1" type="ORF">SK803_12345</name>
</gene>
<comment type="caution">
    <text evidence="1">The sequence shown here is derived from an EMBL/GenBank/DDBJ whole genome shotgun (WGS) entry which is preliminary data.</text>
</comment>
<dbReference type="EMBL" id="JAXAVW010000008">
    <property type="protein sequence ID" value="MDX8031010.1"/>
    <property type="molecule type" value="Genomic_DNA"/>
</dbReference>
<sequence length="54" mass="5619">MMVIKVGDVVGDGSDAVLRVERVELVVRVVAIGPPSAAFVAVVDKNGDAPRTSR</sequence>
<keyword evidence="2" id="KW-1185">Reference proteome</keyword>
<reference evidence="1 2" key="2">
    <citation type="submission" date="2023-11" db="EMBL/GenBank/DDBJ databases">
        <authorList>
            <person name="Lara A.C."/>
            <person name="Chronakova A."/>
        </authorList>
    </citation>
    <scope>NUCLEOTIDE SEQUENCE [LARGE SCALE GENOMIC DNA]</scope>
    <source>
        <strain evidence="1 2">BCCO 10_0856</strain>
    </source>
</reference>
<dbReference type="Proteomes" id="UP001285521">
    <property type="component" value="Unassembled WGS sequence"/>
</dbReference>
<evidence type="ECO:0000313" key="1">
    <source>
        <dbReference type="EMBL" id="MDX8031010.1"/>
    </source>
</evidence>
<evidence type="ECO:0000313" key="2">
    <source>
        <dbReference type="Proteomes" id="UP001285521"/>
    </source>
</evidence>